<dbReference type="PANTHER" id="PTHR28218:SF1">
    <property type="entry name" value="VPS4-ASSOCIATED PROTEIN 1"/>
    <property type="match status" value="1"/>
</dbReference>
<evidence type="ECO:0000256" key="1">
    <source>
        <dbReference type="SAM" id="MobiDB-lite"/>
    </source>
</evidence>
<reference evidence="2" key="1">
    <citation type="journal article" date="2020" name="Stud. Mycol.">
        <title>101 Dothideomycetes genomes: a test case for predicting lifestyles and emergence of pathogens.</title>
        <authorList>
            <person name="Haridas S."/>
            <person name="Albert R."/>
            <person name="Binder M."/>
            <person name="Bloem J."/>
            <person name="Labutti K."/>
            <person name="Salamov A."/>
            <person name="Andreopoulos B."/>
            <person name="Baker S."/>
            <person name="Barry K."/>
            <person name="Bills G."/>
            <person name="Bluhm B."/>
            <person name="Cannon C."/>
            <person name="Castanera R."/>
            <person name="Culley D."/>
            <person name="Daum C."/>
            <person name="Ezra D."/>
            <person name="Gonzalez J."/>
            <person name="Henrissat B."/>
            <person name="Kuo A."/>
            <person name="Liang C."/>
            <person name="Lipzen A."/>
            <person name="Lutzoni F."/>
            <person name="Magnuson J."/>
            <person name="Mondo S."/>
            <person name="Nolan M."/>
            <person name="Ohm R."/>
            <person name="Pangilinan J."/>
            <person name="Park H.-J."/>
            <person name="Ramirez L."/>
            <person name="Alfaro M."/>
            <person name="Sun H."/>
            <person name="Tritt A."/>
            <person name="Yoshinaga Y."/>
            <person name="Zwiers L.-H."/>
            <person name="Turgeon B."/>
            <person name="Goodwin S."/>
            <person name="Spatafora J."/>
            <person name="Crous P."/>
            <person name="Grigoriev I."/>
        </authorList>
    </citation>
    <scope>NUCLEOTIDE SEQUENCE</scope>
    <source>
        <strain evidence="2">CBS 122681</strain>
    </source>
</reference>
<feature type="compositionally biased region" description="Basic and acidic residues" evidence="1">
    <location>
        <begin position="116"/>
        <end position="134"/>
    </location>
</feature>
<dbReference type="Pfam" id="PF08432">
    <property type="entry name" value="Vfa1"/>
    <property type="match status" value="1"/>
</dbReference>
<evidence type="ECO:0000313" key="2">
    <source>
        <dbReference type="EMBL" id="KAF2653388.1"/>
    </source>
</evidence>
<dbReference type="EMBL" id="MU004382">
    <property type="protein sequence ID" value="KAF2653388.1"/>
    <property type="molecule type" value="Genomic_DNA"/>
</dbReference>
<dbReference type="InterPro" id="IPR013640">
    <property type="entry name" value="Vfa1"/>
</dbReference>
<sequence length="189" mass="22063">MALPNVWHHRRVAESSAKACWICYKPSTSVMITPDSKDFFYICVGHLSDRGFCLPDAEEAAAAEARKKKEEMDREIEKVKKEYEEKQTLKREKRKEKDKGKDKDTKKQDDEEDKEDEKAKNDKIQQLSKTKDEAQADLPPRIYRLNKNFYQMRVDRMRNAELAKRNRERLKNPTLFPSVPNGDPSSSGP</sequence>
<dbReference type="OrthoDB" id="2158714at2759"/>
<dbReference type="PANTHER" id="PTHR28218">
    <property type="entry name" value="VPS4-ASSOCIATED PROTEIN 1"/>
    <property type="match status" value="1"/>
</dbReference>
<feature type="compositionally biased region" description="Basic and acidic residues" evidence="1">
    <location>
        <begin position="153"/>
        <end position="171"/>
    </location>
</feature>
<protein>
    <submittedName>
        <fullName evidence="2">DUF1742-domain-containing protein</fullName>
    </submittedName>
</protein>
<dbReference type="AlphaFoldDB" id="A0A6A6T3K3"/>
<feature type="compositionally biased region" description="Basic and acidic residues" evidence="1">
    <location>
        <begin position="64"/>
        <end position="109"/>
    </location>
</feature>
<dbReference type="GO" id="GO:0005768">
    <property type="term" value="C:endosome"/>
    <property type="evidence" value="ECO:0007669"/>
    <property type="project" value="TreeGrafter"/>
</dbReference>
<dbReference type="GO" id="GO:0007034">
    <property type="term" value="P:vacuolar transport"/>
    <property type="evidence" value="ECO:0007669"/>
    <property type="project" value="TreeGrafter"/>
</dbReference>
<dbReference type="Proteomes" id="UP000799324">
    <property type="component" value="Unassembled WGS sequence"/>
</dbReference>
<feature type="region of interest" description="Disordered" evidence="1">
    <location>
        <begin position="64"/>
        <end position="189"/>
    </location>
</feature>
<keyword evidence="3" id="KW-1185">Reference proteome</keyword>
<organism evidence="2 3">
    <name type="scientific">Lophiostoma macrostomum CBS 122681</name>
    <dbReference type="NCBI Taxonomy" id="1314788"/>
    <lineage>
        <taxon>Eukaryota</taxon>
        <taxon>Fungi</taxon>
        <taxon>Dikarya</taxon>
        <taxon>Ascomycota</taxon>
        <taxon>Pezizomycotina</taxon>
        <taxon>Dothideomycetes</taxon>
        <taxon>Pleosporomycetidae</taxon>
        <taxon>Pleosporales</taxon>
        <taxon>Lophiostomataceae</taxon>
        <taxon>Lophiostoma</taxon>
    </lineage>
</organism>
<accession>A0A6A6T3K3</accession>
<proteinExistence type="predicted"/>
<name>A0A6A6T3K3_9PLEO</name>
<gene>
    <name evidence="2" type="ORF">K491DRAFT_518967</name>
</gene>
<evidence type="ECO:0000313" key="3">
    <source>
        <dbReference type="Proteomes" id="UP000799324"/>
    </source>
</evidence>